<comment type="caution">
    <text evidence="1">The sequence shown here is derived from an EMBL/GenBank/DDBJ whole genome shotgun (WGS) entry which is preliminary data.</text>
</comment>
<sequence length="46" mass="5216">MLHFHIIHSMTPHILVGMEPRSIPKHSLLPSNVMGLGNSDLNWPLF</sequence>
<dbReference type="Proteomes" id="UP001629113">
    <property type="component" value="Unassembled WGS sequence"/>
</dbReference>
<evidence type="ECO:0008006" key="3">
    <source>
        <dbReference type="Google" id="ProtNLM"/>
    </source>
</evidence>
<dbReference type="EMBL" id="JBFCZG010000009">
    <property type="protein sequence ID" value="KAL3418714.1"/>
    <property type="molecule type" value="Genomic_DNA"/>
</dbReference>
<accession>A0ABR4P5X6</accession>
<gene>
    <name evidence="1" type="ORF">PVAG01_10430</name>
</gene>
<proteinExistence type="predicted"/>
<organism evidence="1 2">
    <name type="scientific">Phlyctema vagabunda</name>
    <dbReference type="NCBI Taxonomy" id="108571"/>
    <lineage>
        <taxon>Eukaryota</taxon>
        <taxon>Fungi</taxon>
        <taxon>Dikarya</taxon>
        <taxon>Ascomycota</taxon>
        <taxon>Pezizomycotina</taxon>
        <taxon>Leotiomycetes</taxon>
        <taxon>Helotiales</taxon>
        <taxon>Dermateaceae</taxon>
        <taxon>Phlyctema</taxon>
    </lineage>
</organism>
<reference evidence="1 2" key="1">
    <citation type="submission" date="2024-06" db="EMBL/GenBank/DDBJ databases">
        <title>Complete genome of Phlyctema vagabunda strain 19-DSS-EL-015.</title>
        <authorList>
            <person name="Fiorenzani C."/>
        </authorList>
    </citation>
    <scope>NUCLEOTIDE SEQUENCE [LARGE SCALE GENOMIC DNA]</scope>
    <source>
        <strain evidence="1 2">19-DSS-EL-015</strain>
    </source>
</reference>
<evidence type="ECO:0000313" key="2">
    <source>
        <dbReference type="Proteomes" id="UP001629113"/>
    </source>
</evidence>
<name>A0ABR4P5X6_9HELO</name>
<keyword evidence="2" id="KW-1185">Reference proteome</keyword>
<evidence type="ECO:0000313" key="1">
    <source>
        <dbReference type="EMBL" id="KAL3418714.1"/>
    </source>
</evidence>
<protein>
    <recommendedName>
        <fullName evidence="3">Cytochrome oxidase subunit 1</fullName>
    </recommendedName>
</protein>